<dbReference type="GO" id="GO:0000776">
    <property type="term" value="C:kinetochore"/>
    <property type="evidence" value="ECO:0007669"/>
    <property type="project" value="InterPro"/>
</dbReference>
<dbReference type="GO" id="GO:0000070">
    <property type="term" value="P:mitotic sister chromatid segregation"/>
    <property type="evidence" value="ECO:0007669"/>
    <property type="project" value="TreeGrafter"/>
</dbReference>
<protein>
    <submittedName>
        <fullName evidence="3">Kinetochore localized astrin (SPAG5) binding protein</fullName>
    </submittedName>
</protein>
<name>A0A3Q2Y3E2_HIPCM</name>
<dbReference type="GO" id="GO:0072686">
    <property type="term" value="C:mitotic spindle"/>
    <property type="evidence" value="ECO:0007669"/>
    <property type="project" value="TreeGrafter"/>
</dbReference>
<evidence type="ECO:0000313" key="3">
    <source>
        <dbReference type="Ensembl" id="ENSHCOP00000007411.1"/>
    </source>
</evidence>
<keyword evidence="1" id="KW-0175">Coiled coil</keyword>
<keyword evidence="4" id="KW-1185">Reference proteome</keyword>
<feature type="coiled-coil region" evidence="1">
    <location>
        <begin position="175"/>
        <end position="216"/>
    </location>
</feature>
<dbReference type="Proteomes" id="UP000264820">
    <property type="component" value="Unplaced"/>
</dbReference>
<evidence type="ECO:0000313" key="4">
    <source>
        <dbReference type="Proteomes" id="UP000264820"/>
    </source>
</evidence>
<dbReference type="CTD" id="90417"/>
<evidence type="ECO:0000256" key="2">
    <source>
        <dbReference type="SAM" id="MobiDB-lite"/>
    </source>
</evidence>
<dbReference type="GO" id="GO:0007051">
    <property type="term" value="P:spindle organization"/>
    <property type="evidence" value="ECO:0007669"/>
    <property type="project" value="InterPro"/>
</dbReference>
<dbReference type="InterPro" id="IPR033373">
    <property type="entry name" value="SKAP"/>
</dbReference>
<dbReference type="RefSeq" id="XP_019726306.1">
    <property type="nucleotide sequence ID" value="XM_019870747.1"/>
</dbReference>
<proteinExistence type="predicted"/>
<feature type="coiled-coil region" evidence="1">
    <location>
        <begin position="63"/>
        <end position="122"/>
    </location>
</feature>
<feature type="compositionally biased region" description="Basic and acidic residues" evidence="2">
    <location>
        <begin position="35"/>
        <end position="49"/>
    </location>
</feature>
<dbReference type="Ensembl" id="ENSHCOT00000002037.1">
    <property type="protein sequence ID" value="ENSHCOP00000007411.1"/>
    <property type="gene ID" value="ENSHCOG00000009419.1"/>
</dbReference>
<accession>A0A3Q2Y3E2</accession>
<dbReference type="GeneID" id="109516300"/>
<dbReference type="GeneTree" id="ENSGT00390000010376"/>
<feature type="compositionally biased region" description="Basic and acidic residues" evidence="2">
    <location>
        <begin position="9"/>
        <end position="24"/>
    </location>
</feature>
<dbReference type="AlphaFoldDB" id="A0A3Q2Y3E2"/>
<dbReference type="OMA" id="TGHRHES"/>
<evidence type="ECO:0000256" key="1">
    <source>
        <dbReference type="SAM" id="Coils"/>
    </source>
</evidence>
<sequence>MSKIPRGQLHTEPKKSAHKNEMKDTATGCASAKTHQKDGGLRQKEHISRENVVPKVYKGVSTRYELQAELKEQNQQLSAAKGELEKKLTETQQKVSHLEQQCSDLEKENSEVQKNLKDCQIILVAAKIDPISGELIGEAARQNEEQRKEVMGVSADLLKELKVFGNMATQQHSRLQGLQKTMKDLTEAREQMMQEIQTFAREAADMEKALMEAEALLL</sequence>
<feature type="region of interest" description="Disordered" evidence="2">
    <location>
        <begin position="1"/>
        <end position="51"/>
    </location>
</feature>
<reference evidence="3" key="1">
    <citation type="submission" date="2025-08" db="UniProtKB">
        <authorList>
            <consortium name="Ensembl"/>
        </authorList>
    </citation>
    <scope>IDENTIFICATION</scope>
</reference>
<reference evidence="3" key="2">
    <citation type="submission" date="2025-09" db="UniProtKB">
        <authorList>
            <consortium name="Ensembl"/>
        </authorList>
    </citation>
    <scope>IDENTIFICATION</scope>
</reference>
<dbReference type="PANTHER" id="PTHR31940:SF2">
    <property type="entry name" value="SMALL KINETOCHORE-ASSOCIATED PROTEIN"/>
    <property type="match status" value="1"/>
</dbReference>
<dbReference type="GO" id="GO:0051988">
    <property type="term" value="P:regulation of attachment of spindle microtubules to kinetochore"/>
    <property type="evidence" value="ECO:0007669"/>
    <property type="project" value="InterPro"/>
</dbReference>
<dbReference type="Gene3D" id="1.20.5.490">
    <property type="entry name" value="Single helix bin"/>
    <property type="match status" value="1"/>
</dbReference>
<organism evidence="3 4">
    <name type="scientific">Hippocampus comes</name>
    <name type="common">Tiger tail seahorse</name>
    <dbReference type="NCBI Taxonomy" id="109280"/>
    <lineage>
        <taxon>Eukaryota</taxon>
        <taxon>Metazoa</taxon>
        <taxon>Chordata</taxon>
        <taxon>Craniata</taxon>
        <taxon>Vertebrata</taxon>
        <taxon>Euteleostomi</taxon>
        <taxon>Actinopterygii</taxon>
        <taxon>Neopterygii</taxon>
        <taxon>Teleostei</taxon>
        <taxon>Neoteleostei</taxon>
        <taxon>Acanthomorphata</taxon>
        <taxon>Syngnathiaria</taxon>
        <taxon>Syngnathiformes</taxon>
        <taxon>Syngnathoidei</taxon>
        <taxon>Syngnathidae</taxon>
        <taxon>Hippocampus</taxon>
    </lineage>
</organism>
<dbReference type="GO" id="GO:0034451">
    <property type="term" value="C:centriolar satellite"/>
    <property type="evidence" value="ECO:0007669"/>
    <property type="project" value="TreeGrafter"/>
</dbReference>
<dbReference type="PANTHER" id="PTHR31940">
    <property type="entry name" value="SMALL KINETOCHORE-ASSOCIATED PROTEIN"/>
    <property type="match status" value="1"/>
</dbReference>
<dbReference type="GO" id="GO:0035371">
    <property type="term" value="C:microtubule plus-end"/>
    <property type="evidence" value="ECO:0007669"/>
    <property type="project" value="TreeGrafter"/>
</dbReference>
<dbReference type="OrthoDB" id="9940269at2759"/>